<dbReference type="Proteomes" id="UP000070483">
    <property type="component" value="Unassembled WGS sequence"/>
</dbReference>
<dbReference type="Gene3D" id="3.40.630.190">
    <property type="entry name" value="LCP protein"/>
    <property type="match status" value="1"/>
</dbReference>
<dbReference type="EMBL" id="LSDD01000030">
    <property type="protein sequence ID" value="KXB69227.1"/>
    <property type="molecule type" value="Genomic_DNA"/>
</dbReference>
<name>A0A134ANG1_9FUSO</name>
<accession>A0A134ANG1</accession>
<comment type="caution">
    <text evidence="3">The sequence shown here is derived from an EMBL/GenBank/DDBJ whole genome shotgun (WGS) entry which is preliminary data.</text>
</comment>
<keyword evidence="4" id="KW-1185">Reference proteome</keyword>
<dbReference type="STRING" id="157687.HMPREF3180_00475"/>
<proteinExistence type="inferred from homology"/>
<evidence type="ECO:0000313" key="3">
    <source>
        <dbReference type="EMBL" id="KXB69227.1"/>
    </source>
</evidence>
<feature type="domain" description="Cell envelope-related transcriptional attenuator" evidence="2">
    <location>
        <begin position="47"/>
        <end position="194"/>
    </location>
</feature>
<sequence length="271" mass="31200">MRGKKMKKIFLILGVFLIAFIAWLSIPFNILVIGVDAYANQPTEGSRSDGLIVIRVVPYLAQVKMISIPRDTYAEIPCENYKQDKITHSHHFGGVQCTIDAVENLLDTKINYHVRFRFEDVMNITTLIGGVDVVSNHTFNQDYFDQEVFHFNQGQVYNLQGRMALAYTRHRKSDTAFKRDERQRQVIQGIAKKLVAPSGWKYVPQVYNYSKQHMDIAVNPIKALSVLPAFLMHQSNIDQYEITGDGKMINGIWYFMPDEASLEQAREEFKN</sequence>
<evidence type="ECO:0000259" key="2">
    <source>
        <dbReference type="Pfam" id="PF03816"/>
    </source>
</evidence>
<dbReference type="PANTHER" id="PTHR33392:SF6">
    <property type="entry name" value="POLYISOPRENYL-TEICHOIC ACID--PEPTIDOGLYCAN TEICHOIC ACID TRANSFERASE TAGU"/>
    <property type="match status" value="1"/>
</dbReference>
<comment type="similarity">
    <text evidence="1">Belongs to the LytR/CpsA/Psr (LCP) family.</text>
</comment>
<dbReference type="Pfam" id="PF03816">
    <property type="entry name" value="LytR_cpsA_psr"/>
    <property type="match status" value="1"/>
</dbReference>
<dbReference type="PATRIC" id="fig|157687.3.peg.476"/>
<dbReference type="InterPro" id="IPR004474">
    <property type="entry name" value="LytR_CpsA_psr"/>
</dbReference>
<organism evidence="3 4">
    <name type="scientific">Leptotrichia wadei</name>
    <dbReference type="NCBI Taxonomy" id="157687"/>
    <lineage>
        <taxon>Bacteria</taxon>
        <taxon>Fusobacteriati</taxon>
        <taxon>Fusobacteriota</taxon>
        <taxon>Fusobacteriia</taxon>
        <taxon>Fusobacteriales</taxon>
        <taxon>Leptotrichiaceae</taxon>
        <taxon>Leptotrichia</taxon>
    </lineage>
</organism>
<evidence type="ECO:0000256" key="1">
    <source>
        <dbReference type="ARBA" id="ARBA00006068"/>
    </source>
</evidence>
<evidence type="ECO:0000313" key="4">
    <source>
        <dbReference type="Proteomes" id="UP000070483"/>
    </source>
</evidence>
<dbReference type="NCBIfam" id="TIGR00350">
    <property type="entry name" value="lytR_cpsA_psr"/>
    <property type="match status" value="1"/>
</dbReference>
<reference evidence="4" key="1">
    <citation type="submission" date="2016-01" db="EMBL/GenBank/DDBJ databases">
        <authorList>
            <person name="Mitreva M."/>
            <person name="Pepin K.H."/>
            <person name="Mihindukulasuriya K.A."/>
            <person name="Fulton R."/>
            <person name="Fronick C."/>
            <person name="O'Laughlin M."/>
            <person name="Miner T."/>
            <person name="Herter B."/>
            <person name="Rosa B.A."/>
            <person name="Cordes M."/>
            <person name="Tomlinson C."/>
            <person name="Wollam A."/>
            <person name="Palsikar V.B."/>
            <person name="Mardis E.R."/>
            <person name="Wilson R.K."/>
        </authorList>
    </citation>
    <scope>NUCLEOTIDE SEQUENCE [LARGE SCALE GENOMIC DNA]</scope>
    <source>
        <strain evidence="4">KA00185</strain>
    </source>
</reference>
<dbReference type="InterPro" id="IPR050922">
    <property type="entry name" value="LytR/CpsA/Psr_CW_biosynth"/>
</dbReference>
<protein>
    <submittedName>
        <fullName evidence="3">Transcriptional regulator LytR family protein</fullName>
    </submittedName>
</protein>
<dbReference type="AlphaFoldDB" id="A0A134ANG1"/>
<dbReference type="PANTHER" id="PTHR33392">
    <property type="entry name" value="POLYISOPRENYL-TEICHOIC ACID--PEPTIDOGLYCAN TEICHOIC ACID TRANSFERASE TAGU"/>
    <property type="match status" value="1"/>
</dbReference>
<gene>
    <name evidence="3" type="ORF">HMPREF3180_00475</name>
</gene>